<organism evidence="1 2">
    <name type="scientific">Pseudoalteromonas piscicida</name>
    <dbReference type="NCBI Taxonomy" id="43662"/>
    <lineage>
        <taxon>Bacteria</taxon>
        <taxon>Pseudomonadati</taxon>
        <taxon>Pseudomonadota</taxon>
        <taxon>Gammaproteobacteria</taxon>
        <taxon>Alteromonadales</taxon>
        <taxon>Pseudoalteromonadaceae</taxon>
        <taxon>Pseudoalteromonas</taxon>
    </lineage>
</organism>
<dbReference type="Proteomes" id="UP000228621">
    <property type="component" value="Unassembled WGS sequence"/>
</dbReference>
<keyword evidence="2" id="KW-1185">Reference proteome</keyword>
<comment type="caution">
    <text evidence="1">The sequence shown here is derived from an EMBL/GenBank/DDBJ whole genome shotgun (WGS) entry which is preliminary data.</text>
</comment>
<protein>
    <submittedName>
        <fullName evidence="1">Topoisomerase II</fullName>
    </submittedName>
</protein>
<dbReference type="GO" id="GO:0016853">
    <property type="term" value="F:isomerase activity"/>
    <property type="evidence" value="ECO:0007669"/>
    <property type="project" value="UniProtKB-KW"/>
</dbReference>
<dbReference type="EMBL" id="NKHF01000007">
    <property type="protein sequence ID" value="PCK33469.1"/>
    <property type="molecule type" value="Genomic_DNA"/>
</dbReference>
<sequence>MSLIGSGEQSMVLDKQGYDDLVMYLTQNLALFEKSGTVEPGAPKVMELIEDVIAENVIRICEQHSELSTEQRSMIVREVDGIVYDLQEVLSSVVDRRVTVEQKEFIEEFAGLVKNLFDSAV</sequence>
<evidence type="ECO:0000313" key="2">
    <source>
        <dbReference type="Proteomes" id="UP000228621"/>
    </source>
</evidence>
<dbReference type="Pfam" id="PF12290">
    <property type="entry name" value="DUF3802"/>
    <property type="match status" value="1"/>
</dbReference>
<dbReference type="OrthoDB" id="5917039at2"/>
<proteinExistence type="predicted"/>
<reference evidence="2" key="1">
    <citation type="journal article" date="2019" name="Genome Announc.">
        <title>Draft Genome Sequence of Pseudoalteromonas piscicida Strain 36Y ROTHPW, an Hypersaline Seawater Isolate from the South Coast of Sonora, Mexico.</title>
        <authorList>
            <person name="Sanchez-Diaz R."/>
            <person name="Molina-Garza Z.J."/>
            <person name="Cruz-Suarez L.E."/>
            <person name="Selvin J."/>
            <person name="Kiran G.S."/>
            <person name="Ibarra-Gamez J.C."/>
            <person name="Gomez-Gil B."/>
            <person name="Galaviz-Silva L."/>
        </authorList>
    </citation>
    <scope>NUCLEOTIDE SEQUENCE [LARGE SCALE GENOMIC DNA]</scope>
    <source>
        <strain evidence="2">36Y_RITHPW</strain>
    </source>
</reference>
<accession>A0A2A5JVW4</accession>
<keyword evidence="1" id="KW-0413">Isomerase</keyword>
<gene>
    <name evidence="1" type="ORF">CEX98_01720</name>
</gene>
<dbReference type="AlphaFoldDB" id="A0A2A5JVW4"/>
<name>A0A2A5JVW4_PSEO7</name>
<dbReference type="InterPro" id="IPR020979">
    <property type="entry name" value="Uncharacterised_A0KLC6"/>
</dbReference>
<evidence type="ECO:0000313" key="1">
    <source>
        <dbReference type="EMBL" id="PCK33469.1"/>
    </source>
</evidence>